<evidence type="ECO:0000313" key="2">
    <source>
        <dbReference type="EMBL" id="GAA6269330.1"/>
    </source>
</evidence>
<organism evidence="2 3">
    <name type="scientific">Enterocloster alcoholdehydrogenati</name>
    <dbReference type="NCBI Taxonomy" id="2547410"/>
    <lineage>
        <taxon>Bacteria</taxon>
        <taxon>Bacillati</taxon>
        <taxon>Bacillota</taxon>
        <taxon>Clostridia</taxon>
        <taxon>Lachnospirales</taxon>
        <taxon>Lachnospiraceae</taxon>
        <taxon>Enterocloster</taxon>
    </lineage>
</organism>
<evidence type="ECO:0000313" key="3">
    <source>
        <dbReference type="Proteomes" id="UP001600894"/>
    </source>
</evidence>
<dbReference type="RefSeq" id="WP_390470071.1">
    <property type="nucleotide sequence ID" value="NZ_BAABXL010000001.1"/>
</dbReference>
<sequence length="165" mass="18968">MFPTDTSDPVKTELPRERFEPVISRPIDLESLSEKELALCFLDKRAQQKLNTCYGDLYKVINALMDYAHLLEMVCDQWDLKAFHRATYEYHADKLRKIAAKFQAGIGYDYAAAIKRCQKRRNRTVPESDIGDDALAQMVRRKQPKKQNAAPKSSGEPTSPWEEDA</sequence>
<comment type="caution">
    <text evidence="2">The sequence shown here is derived from an EMBL/GenBank/DDBJ whole genome shotgun (WGS) entry which is preliminary data.</text>
</comment>
<proteinExistence type="predicted"/>
<protein>
    <recommendedName>
        <fullName evidence="4">Phage terminase small subunit P27 family</fullName>
    </recommendedName>
</protein>
<keyword evidence="3" id="KW-1185">Reference proteome</keyword>
<name>A0ABQ0AZ70_9FIRM</name>
<evidence type="ECO:0008006" key="4">
    <source>
        <dbReference type="Google" id="ProtNLM"/>
    </source>
</evidence>
<dbReference type="Proteomes" id="UP001600894">
    <property type="component" value="Unassembled WGS sequence"/>
</dbReference>
<gene>
    <name evidence="2" type="ORF">F130042H8_23900</name>
</gene>
<reference evidence="2 3" key="1">
    <citation type="submission" date="2024-04" db="EMBL/GenBank/DDBJ databases">
        <title>Defined microbial consortia suppress multidrug-resistant proinflammatory Enterobacteriaceae via ecological control.</title>
        <authorList>
            <person name="Furuichi M."/>
            <person name="Kawaguchi T."/>
            <person name="Pust M."/>
            <person name="Yasuma K."/>
            <person name="Plichta D."/>
            <person name="Hasegawa N."/>
            <person name="Ohya T."/>
            <person name="Bhattarai S."/>
            <person name="Sasajima S."/>
            <person name="Aoto Y."/>
            <person name="Tuganbaev T."/>
            <person name="Yaginuma M."/>
            <person name="Ueda M."/>
            <person name="Okahashi N."/>
            <person name="Amafuji K."/>
            <person name="Kiridooshi Y."/>
            <person name="Sugita K."/>
            <person name="Strazar M."/>
            <person name="Skelly A."/>
            <person name="Suda W."/>
            <person name="Hattori M."/>
            <person name="Nakamoto N."/>
            <person name="Caballero S."/>
            <person name="Norman J."/>
            <person name="Olle B."/>
            <person name="Tanoue T."/>
            <person name="Arita M."/>
            <person name="Bucci V."/>
            <person name="Atarashi K."/>
            <person name="Xavier R."/>
            <person name="Honda K."/>
        </authorList>
    </citation>
    <scope>NUCLEOTIDE SEQUENCE [LARGE SCALE GENOMIC DNA]</scope>
    <source>
        <strain evidence="3">f13</strain>
    </source>
</reference>
<accession>A0ABQ0AZ70</accession>
<dbReference type="EMBL" id="BAABXL010000001">
    <property type="protein sequence ID" value="GAA6269330.1"/>
    <property type="molecule type" value="Genomic_DNA"/>
</dbReference>
<feature type="region of interest" description="Disordered" evidence="1">
    <location>
        <begin position="122"/>
        <end position="165"/>
    </location>
</feature>
<evidence type="ECO:0000256" key="1">
    <source>
        <dbReference type="SAM" id="MobiDB-lite"/>
    </source>
</evidence>